<protein>
    <submittedName>
        <fullName evidence="2">Uncharacterized protein</fullName>
    </submittedName>
</protein>
<keyword evidence="1" id="KW-0472">Membrane</keyword>
<name>A0ABY6HKM6_9ARCH</name>
<dbReference type="Proteomes" id="UP001208689">
    <property type="component" value="Chromosome"/>
</dbReference>
<reference evidence="2" key="1">
    <citation type="submission" date="2022-09" db="EMBL/GenBank/DDBJ databases">
        <title>Actin cytoskeleton and complex cell architecture in an #Asgard archaeon.</title>
        <authorList>
            <person name="Ponce Toledo R.I."/>
            <person name="Schleper C."/>
            <person name="Rodrigues Oliveira T."/>
            <person name="Wollweber F."/>
            <person name="Xu J."/>
            <person name="Rittmann S."/>
            <person name="Klingl A."/>
            <person name="Pilhofer M."/>
        </authorList>
    </citation>
    <scope>NUCLEOTIDE SEQUENCE</scope>
    <source>
        <strain evidence="2">B-35</strain>
    </source>
</reference>
<evidence type="ECO:0000313" key="2">
    <source>
        <dbReference type="EMBL" id="UYP44081.1"/>
    </source>
</evidence>
<feature type="transmembrane region" description="Helical" evidence="1">
    <location>
        <begin position="165"/>
        <end position="186"/>
    </location>
</feature>
<proteinExistence type="predicted"/>
<organism evidence="2 3">
    <name type="scientific">Candidatus Lokiarchaeum ossiferum</name>
    <dbReference type="NCBI Taxonomy" id="2951803"/>
    <lineage>
        <taxon>Archaea</taxon>
        <taxon>Promethearchaeati</taxon>
        <taxon>Promethearchaeota</taxon>
        <taxon>Promethearchaeia</taxon>
        <taxon>Promethearchaeales</taxon>
        <taxon>Promethearchaeaceae</taxon>
        <taxon>Candidatus Lokiarchaeum</taxon>
    </lineage>
</organism>
<gene>
    <name evidence="2" type="ORF">NEF87_000366</name>
</gene>
<dbReference type="EMBL" id="CP104013">
    <property type="protein sequence ID" value="UYP44081.1"/>
    <property type="molecule type" value="Genomic_DNA"/>
</dbReference>
<keyword evidence="1" id="KW-0812">Transmembrane</keyword>
<keyword evidence="1" id="KW-1133">Transmembrane helix</keyword>
<evidence type="ECO:0000256" key="1">
    <source>
        <dbReference type="SAM" id="Phobius"/>
    </source>
</evidence>
<feature type="transmembrane region" description="Helical" evidence="1">
    <location>
        <begin position="136"/>
        <end position="159"/>
    </location>
</feature>
<accession>A0ABY6HKM6</accession>
<sequence>MSIESKIKISPKFKLNPEKKVECKNHSKKFDEKTDVSKVFKEKESNCLNCEHYKNNNCEIPSIKIKKIAKNNNKVFCDFCGERIDSVNSLVYVDYIESKNNVKIPLLCCTCFKALENNKISVAFENLKKRKIYEDLLVSGALLIGNIVFLVIIINGAILNQSLKLIGWFLLLGGFGVFFYLLKWFLESIKYIKKLGRSKEKFKNLYGLE</sequence>
<keyword evidence="3" id="KW-1185">Reference proteome</keyword>
<evidence type="ECO:0000313" key="3">
    <source>
        <dbReference type="Proteomes" id="UP001208689"/>
    </source>
</evidence>